<dbReference type="RefSeq" id="WP_397084228.1">
    <property type="nucleotide sequence ID" value="NZ_JBITGY010000006.1"/>
</dbReference>
<gene>
    <name evidence="2" type="ORF">ACIBG2_23505</name>
</gene>
<evidence type="ECO:0000256" key="1">
    <source>
        <dbReference type="SAM" id="MobiDB-lite"/>
    </source>
</evidence>
<evidence type="ECO:0000313" key="3">
    <source>
        <dbReference type="Proteomes" id="UP001612741"/>
    </source>
</evidence>
<reference evidence="2 3" key="1">
    <citation type="submission" date="2024-10" db="EMBL/GenBank/DDBJ databases">
        <title>The Natural Products Discovery Center: Release of the First 8490 Sequenced Strains for Exploring Actinobacteria Biosynthetic Diversity.</title>
        <authorList>
            <person name="Kalkreuter E."/>
            <person name="Kautsar S.A."/>
            <person name="Yang D."/>
            <person name="Bader C.D."/>
            <person name="Teijaro C.N."/>
            <person name="Fluegel L."/>
            <person name="Davis C.M."/>
            <person name="Simpson J.R."/>
            <person name="Lauterbach L."/>
            <person name="Steele A.D."/>
            <person name="Gui C."/>
            <person name="Meng S."/>
            <person name="Li G."/>
            <person name="Viehrig K."/>
            <person name="Ye F."/>
            <person name="Su P."/>
            <person name="Kiefer A.F."/>
            <person name="Nichols A."/>
            <person name="Cepeda A.J."/>
            <person name="Yan W."/>
            <person name="Fan B."/>
            <person name="Jiang Y."/>
            <person name="Adhikari A."/>
            <person name="Zheng C.-J."/>
            <person name="Schuster L."/>
            <person name="Cowan T.M."/>
            <person name="Smanski M.J."/>
            <person name="Chevrette M.G."/>
            <person name="De Carvalho L.P.S."/>
            <person name="Shen B."/>
        </authorList>
    </citation>
    <scope>NUCLEOTIDE SEQUENCE [LARGE SCALE GENOMIC DNA]</scope>
    <source>
        <strain evidence="2 3">NPDC050545</strain>
    </source>
</reference>
<protein>
    <submittedName>
        <fullName evidence="2">Uncharacterized protein</fullName>
    </submittedName>
</protein>
<evidence type="ECO:0000313" key="2">
    <source>
        <dbReference type="EMBL" id="MFI6500365.1"/>
    </source>
</evidence>
<proteinExistence type="predicted"/>
<keyword evidence="3" id="KW-1185">Reference proteome</keyword>
<accession>A0ABW7YWQ3</accession>
<feature type="region of interest" description="Disordered" evidence="1">
    <location>
        <begin position="64"/>
        <end position="83"/>
    </location>
</feature>
<name>A0ABW7YWQ3_9ACTN</name>
<comment type="caution">
    <text evidence="2">The sequence shown here is derived from an EMBL/GenBank/DDBJ whole genome shotgun (WGS) entry which is preliminary data.</text>
</comment>
<feature type="compositionally biased region" description="Polar residues" evidence="1">
    <location>
        <begin position="71"/>
        <end position="81"/>
    </location>
</feature>
<sequence>MLRSRGSVQAAAGGLTAVDGAGPRIHDTASDSFYFDSAHLTITGGPYKGNWFFQINETEAVPSAPPKNYAGQYSRNGNNLPSPLKEETVKLLEIIGIFDSD</sequence>
<dbReference type="Proteomes" id="UP001612741">
    <property type="component" value="Unassembled WGS sequence"/>
</dbReference>
<dbReference type="EMBL" id="JBITGY010000006">
    <property type="protein sequence ID" value="MFI6500365.1"/>
    <property type="molecule type" value="Genomic_DNA"/>
</dbReference>
<organism evidence="2 3">
    <name type="scientific">Nonomuraea typhae</name>
    <dbReference type="NCBI Taxonomy" id="2603600"/>
    <lineage>
        <taxon>Bacteria</taxon>
        <taxon>Bacillati</taxon>
        <taxon>Actinomycetota</taxon>
        <taxon>Actinomycetes</taxon>
        <taxon>Streptosporangiales</taxon>
        <taxon>Streptosporangiaceae</taxon>
        <taxon>Nonomuraea</taxon>
    </lineage>
</organism>